<dbReference type="EMBL" id="BOMM01000001">
    <property type="protein sequence ID" value="GIE08303.1"/>
    <property type="molecule type" value="Genomic_DNA"/>
</dbReference>
<accession>A0A919IUF6</accession>
<proteinExistence type="predicted"/>
<comment type="caution">
    <text evidence="3">The sequence shown here is derived from an EMBL/GenBank/DDBJ whole genome shotgun (WGS) entry which is preliminary data.</text>
</comment>
<evidence type="ECO:0000256" key="1">
    <source>
        <dbReference type="SAM" id="SignalP"/>
    </source>
</evidence>
<gene>
    <name evidence="3" type="ORF">Afe05nite_01430</name>
</gene>
<keyword evidence="4" id="KW-1185">Reference proteome</keyword>
<dbReference type="InterPro" id="IPR012334">
    <property type="entry name" value="Pectin_lyas_fold"/>
</dbReference>
<dbReference type="InterPro" id="IPR039448">
    <property type="entry name" value="Beta_helix"/>
</dbReference>
<keyword evidence="1" id="KW-0732">Signal</keyword>
<evidence type="ECO:0000313" key="4">
    <source>
        <dbReference type="Proteomes" id="UP000598174"/>
    </source>
</evidence>
<feature type="signal peptide" evidence="1">
    <location>
        <begin position="1"/>
        <end position="21"/>
    </location>
</feature>
<sequence>MRKTRSALSAAGIAAVAVAMSGVGGGVSHASGRTVPCSVPSAQYRTIQSAVNATTCTGIKVAPGVYTENVQVNRSVTINGGKAGQDARGRRGTGETVLNGGVAPTFTITADNVVIDGFTLNGPPGGGTAALVMPGGNSGELIQNNIINNPGRAASITTSRTVFRKNVVKNTSTASDGFQGNSTPLRDVVIADNNFSGADSSHYNADVTFIEGNANLTVSGNRSTGDGTLVALFKTTGARVVDNTVVGTSNSSAIFIGGKNSKITVSGNTISSAGSAVKVSNAIGSPNSGVDITRNTLRGNQYGVQVAANSTTGVVLVTHNLISGNTMYGVYDDPTSGAATTATCNWWGAPTGPGAGARSRGDKASAGVTYKPWLLLPAFSAFCR</sequence>
<dbReference type="Proteomes" id="UP000598174">
    <property type="component" value="Unassembled WGS sequence"/>
</dbReference>
<evidence type="ECO:0000259" key="2">
    <source>
        <dbReference type="Pfam" id="PF13229"/>
    </source>
</evidence>
<dbReference type="RefSeq" id="WP_203814930.1">
    <property type="nucleotide sequence ID" value="NZ_BAAABP010000014.1"/>
</dbReference>
<feature type="chain" id="PRO_5039246771" description="Right handed beta helix domain-containing protein" evidence="1">
    <location>
        <begin position="22"/>
        <end position="384"/>
    </location>
</feature>
<protein>
    <recommendedName>
        <fullName evidence="2">Right handed beta helix domain-containing protein</fullName>
    </recommendedName>
</protein>
<feature type="domain" description="Right handed beta helix" evidence="2">
    <location>
        <begin position="211"/>
        <end position="331"/>
    </location>
</feature>
<dbReference type="AlphaFoldDB" id="A0A919IUF6"/>
<dbReference type="Gene3D" id="2.160.20.10">
    <property type="entry name" value="Single-stranded right-handed beta-helix, Pectin lyase-like"/>
    <property type="match status" value="1"/>
</dbReference>
<dbReference type="InterPro" id="IPR011050">
    <property type="entry name" value="Pectin_lyase_fold/virulence"/>
</dbReference>
<dbReference type="SMART" id="SM00710">
    <property type="entry name" value="PbH1"/>
    <property type="match status" value="5"/>
</dbReference>
<dbReference type="Pfam" id="PF13229">
    <property type="entry name" value="Beta_helix"/>
    <property type="match status" value="1"/>
</dbReference>
<organism evidence="3 4">
    <name type="scientific">Paractinoplanes ferrugineus</name>
    <dbReference type="NCBI Taxonomy" id="113564"/>
    <lineage>
        <taxon>Bacteria</taxon>
        <taxon>Bacillati</taxon>
        <taxon>Actinomycetota</taxon>
        <taxon>Actinomycetes</taxon>
        <taxon>Micromonosporales</taxon>
        <taxon>Micromonosporaceae</taxon>
        <taxon>Paractinoplanes</taxon>
    </lineage>
</organism>
<name>A0A919IUF6_9ACTN</name>
<reference evidence="3" key="1">
    <citation type="submission" date="2021-01" db="EMBL/GenBank/DDBJ databases">
        <title>Whole genome shotgun sequence of Actinoplanes ferrugineus NBRC 15555.</title>
        <authorList>
            <person name="Komaki H."/>
            <person name="Tamura T."/>
        </authorList>
    </citation>
    <scope>NUCLEOTIDE SEQUENCE</scope>
    <source>
        <strain evidence="3">NBRC 15555</strain>
    </source>
</reference>
<dbReference type="SUPFAM" id="SSF51126">
    <property type="entry name" value="Pectin lyase-like"/>
    <property type="match status" value="1"/>
</dbReference>
<dbReference type="InterPro" id="IPR006626">
    <property type="entry name" value="PbH1"/>
</dbReference>
<evidence type="ECO:0000313" key="3">
    <source>
        <dbReference type="EMBL" id="GIE08303.1"/>
    </source>
</evidence>